<dbReference type="PANTHER" id="PTHR46847:SF1">
    <property type="entry name" value="D-ALLOSE-BINDING PERIPLASMIC PROTEIN-RELATED"/>
    <property type="match status" value="1"/>
</dbReference>
<comment type="similarity">
    <text evidence="2">Belongs to the bacterial solute-binding protein 2 family.</text>
</comment>
<keyword evidence="3" id="KW-0732">Signal</keyword>
<evidence type="ECO:0000313" key="5">
    <source>
        <dbReference type="EMBL" id="MFC5529331.1"/>
    </source>
</evidence>
<evidence type="ECO:0000313" key="6">
    <source>
        <dbReference type="Proteomes" id="UP001596108"/>
    </source>
</evidence>
<gene>
    <name evidence="5" type="ORF">ACFPQ4_07700</name>
</gene>
<dbReference type="InterPro" id="IPR028082">
    <property type="entry name" value="Peripla_BP_I"/>
</dbReference>
<dbReference type="SUPFAM" id="SSF53822">
    <property type="entry name" value="Periplasmic binding protein-like I"/>
    <property type="match status" value="1"/>
</dbReference>
<evidence type="ECO:0000256" key="2">
    <source>
        <dbReference type="ARBA" id="ARBA00007639"/>
    </source>
</evidence>
<dbReference type="Proteomes" id="UP001596108">
    <property type="component" value="Unassembled WGS sequence"/>
</dbReference>
<name>A0ABW0QXT9_9BACL</name>
<dbReference type="InterPro" id="IPR025997">
    <property type="entry name" value="SBP_2_dom"/>
</dbReference>
<evidence type="ECO:0000256" key="3">
    <source>
        <dbReference type="ARBA" id="ARBA00022729"/>
    </source>
</evidence>
<comment type="caution">
    <text evidence="5">The sequence shown here is derived from an EMBL/GenBank/DDBJ whole genome shotgun (WGS) entry which is preliminary data.</text>
</comment>
<keyword evidence="6" id="KW-1185">Reference proteome</keyword>
<reference evidence="6" key="1">
    <citation type="journal article" date="2019" name="Int. J. Syst. Evol. Microbiol.">
        <title>The Global Catalogue of Microorganisms (GCM) 10K type strain sequencing project: providing services to taxonomists for standard genome sequencing and annotation.</title>
        <authorList>
            <consortium name="The Broad Institute Genomics Platform"/>
            <consortium name="The Broad Institute Genome Sequencing Center for Infectious Disease"/>
            <person name="Wu L."/>
            <person name="Ma J."/>
        </authorList>
    </citation>
    <scope>NUCLEOTIDE SEQUENCE [LARGE SCALE GENOMIC DNA]</scope>
    <source>
        <strain evidence="6">CGMCC 1.18578</strain>
    </source>
</reference>
<feature type="domain" description="Periplasmic binding protein" evidence="4">
    <location>
        <begin position="48"/>
        <end position="295"/>
    </location>
</feature>
<proteinExistence type="inferred from homology"/>
<sequence>MRNKVMWSLAAVVLLAAIGTRMYSFLGPSWSDKDRPILLVPKTIDGRIDFWQVLGQGALTAAKEFGEEVKTVGTVSESDVDGQIALLERALETRPKAIVLAASDYNRIVPVAKKIIEAGIPLITVDSGLNGGISESFIATDNYEAGKQAGSALMRWTGKDARIAIISVVKVSATAIEREGGARDSLKEAGATNVMKETYYSNSSETMAYQIVKKLIAEKPDLQGIVCLNEPTTVGAAKAVKEFASGKGIKMVGFDSSTDEVAFLEDDIIQAIVVQKPFNMGYLAVRTAVSASKGHKVESLIDTGSQVITKQNMYAKENQKLLFPFDGR</sequence>
<dbReference type="PANTHER" id="PTHR46847">
    <property type="entry name" value="D-ALLOSE-BINDING PERIPLASMIC PROTEIN-RELATED"/>
    <property type="match status" value="1"/>
</dbReference>
<evidence type="ECO:0000259" key="4">
    <source>
        <dbReference type="Pfam" id="PF13407"/>
    </source>
</evidence>
<accession>A0ABW0QXT9</accession>
<dbReference type="Pfam" id="PF13407">
    <property type="entry name" value="Peripla_BP_4"/>
    <property type="match status" value="1"/>
</dbReference>
<organism evidence="5 6">
    <name type="scientific">Cohnella yongneupensis</name>
    <dbReference type="NCBI Taxonomy" id="425006"/>
    <lineage>
        <taxon>Bacteria</taxon>
        <taxon>Bacillati</taxon>
        <taxon>Bacillota</taxon>
        <taxon>Bacilli</taxon>
        <taxon>Bacillales</taxon>
        <taxon>Paenibacillaceae</taxon>
        <taxon>Cohnella</taxon>
    </lineage>
</organism>
<dbReference type="Gene3D" id="3.40.50.2300">
    <property type="match status" value="2"/>
</dbReference>
<comment type="subcellular location">
    <subcellularLocation>
        <location evidence="1">Cell envelope</location>
    </subcellularLocation>
</comment>
<evidence type="ECO:0000256" key="1">
    <source>
        <dbReference type="ARBA" id="ARBA00004196"/>
    </source>
</evidence>
<dbReference type="RefSeq" id="WP_378111201.1">
    <property type="nucleotide sequence ID" value="NZ_JBHSNC010000024.1"/>
</dbReference>
<dbReference type="EMBL" id="JBHSNC010000024">
    <property type="protein sequence ID" value="MFC5529331.1"/>
    <property type="molecule type" value="Genomic_DNA"/>
</dbReference>
<protein>
    <submittedName>
        <fullName evidence="5">Substrate-binding domain-containing protein</fullName>
    </submittedName>
</protein>
<dbReference type="CDD" id="cd20006">
    <property type="entry name" value="PBP1_ABC_sugar_binding-like"/>
    <property type="match status" value="1"/>
</dbReference>